<dbReference type="RefSeq" id="XP_015057531.1">
    <property type="nucleotide sequence ID" value="XM_015202045.1"/>
</dbReference>
<proteinExistence type="predicted"/>
<name>A0ABM1FIY8_SOLPN</name>
<keyword evidence="2" id="KW-1185">Reference proteome</keyword>
<sequence>MSSSWDRFTVFVRGVPNQYIDDRSLKDNFYRGQDDNNKAVLDTIAGGSYGESTNNPTADEISEEMAQMRTELGLVLKHVSGVAEELSINVPSVEALEHMPNYAKFVKDMVTKKRSVSFEYDDRMQHCSAIATRSMKQSGEIQMVSALSYRIESVSKVQIEERLGVEALATIIMNFNSYGIEEYGSLVATLERNKYQSKSKKLELDMKHHNPIRSVPKKCRMTVVPNERNELVRKGSENQVANYLSRLEDEVDYVSKWVEAIALPNNDGKSVITFLKNNIFSRFGTPRAIFSDGGSHFHNKLLKWMLEKYCVRHNMATPFHPQTSGQVELSNREIKQILAETVNANKTYWSRCLDYSL</sequence>
<dbReference type="InterPro" id="IPR001584">
    <property type="entry name" value="Integrase_cat-core"/>
</dbReference>
<evidence type="ECO:0000313" key="2">
    <source>
        <dbReference type="Proteomes" id="UP000694930"/>
    </source>
</evidence>
<dbReference type="SUPFAM" id="SSF53098">
    <property type="entry name" value="Ribonuclease H-like"/>
    <property type="match status" value="1"/>
</dbReference>
<dbReference type="InterPro" id="IPR050951">
    <property type="entry name" value="Retrovirus_Pol_polyprotein"/>
</dbReference>
<dbReference type="Proteomes" id="UP000694930">
    <property type="component" value="Chromosome 11"/>
</dbReference>
<reference evidence="3" key="2">
    <citation type="submission" date="2025-08" db="UniProtKB">
        <authorList>
            <consortium name="RefSeq"/>
        </authorList>
    </citation>
    <scope>IDENTIFICATION</scope>
</reference>
<evidence type="ECO:0000313" key="3">
    <source>
        <dbReference type="RefSeq" id="XP_015057531.1"/>
    </source>
</evidence>
<reference evidence="2" key="1">
    <citation type="journal article" date="2014" name="Nat. Genet.">
        <title>The genome of the stress-tolerant wild tomato species Solanum pennellii.</title>
        <authorList>
            <person name="Bolger A."/>
            <person name="Scossa F."/>
            <person name="Bolger M.E."/>
            <person name="Lanz C."/>
            <person name="Maumus F."/>
            <person name="Tohge T."/>
            <person name="Quesneville H."/>
            <person name="Alseekh S."/>
            <person name="Sorensen I."/>
            <person name="Lichtenstein G."/>
            <person name="Fich E.A."/>
            <person name="Conte M."/>
            <person name="Keller H."/>
            <person name="Schneeberger K."/>
            <person name="Schwacke R."/>
            <person name="Ofner I."/>
            <person name="Vrebalov J."/>
            <person name="Xu Y."/>
            <person name="Osorio S."/>
            <person name="Aflitos S.A."/>
            <person name="Schijlen E."/>
            <person name="Jimenez-Gomez J.M."/>
            <person name="Ryngajllo M."/>
            <person name="Kimura S."/>
            <person name="Kumar R."/>
            <person name="Koenig D."/>
            <person name="Headland L.R."/>
            <person name="Maloof J.N."/>
            <person name="Sinha N."/>
            <person name="van Ham R.C."/>
            <person name="Lankhorst R.K."/>
            <person name="Mao L."/>
            <person name="Vogel A."/>
            <person name="Arsova B."/>
            <person name="Panstruga R."/>
            <person name="Fei Z."/>
            <person name="Rose J.K."/>
            <person name="Zamir D."/>
            <person name="Carrari F."/>
            <person name="Giovannoni J.J."/>
            <person name="Weigel D."/>
            <person name="Usadel B."/>
            <person name="Fernie A.R."/>
        </authorList>
    </citation>
    <scope>NUCLEOTIDE SEQUENCE [LARGE SCALE GENOMIC DNA]</scope>
    <source>
        <strain evidence="2">cv. LA0716</strain>
    </source>
</reference>
<dbReference type="InterPro" id="IPR012337">
    <property type="entry name" value="RNaseH-like_sf"/>
</dbReference>
<dbReference type="PANTHER" id="PTHR37984:SF5">
    <property type="entry name" value="PROTEIN NYNRIN-LIKE"/>
    <property type="match status" value="1"/>
</dbReference>
<protein>
    <submittedName>
        <fullName evidence="3">Uncharacterized protein LOC107003759</fullName>
    </submittedName>
</protein>
<dbReference type="PANTHER" id="PTHR37984">
    <property type="entry name" value="PROTEIN CBG26694"/>
    <property type="match status" value="1"/>
</dbReference>
<dbReference type="PROSITE" id="PS50994">
    <property type="entry name" value="INTEGRASE"/>
    <property type="match status" value="1"/>
</dbReference>
<accession>A0ABM1FIY8</accession>
<dbReference type="Pfam" id="PF00665">
    <property type="entry name" value="rve"/>
    <property type="match status" value="1"/>
</dbReference>
<gene>
    <name evidence="3" type="primary">LOC107003759</name>
</gene>
<organism evidence="2 3">
    <name type="scientific">Solanum pennellii</name>
    <name type="common">Tomato</name>
    <name type="synonym">Lycopersicon pennellii</name>
    <dbReference type="NCBI Taxonomy" id="28526"/>
    <lineage>
        <taxon>Eukaryota</taxon>
        <taxon>Viridiplantae</taxon>
        <taxon>Streptophyta</taxon>
        <taxon>Embryophyta</taxon>
        <taxon>Tracheophyta</taxon>
        <taxon>Spermatophyta</taxon>
        <taxon>Magnoliopsida</taxon>
        <taxon>eudicotyledons</taxon>
        <taxon>Gunneridae</taxon>
        <taxon>Pentapetalae</taxon>
        <taxon>asterids</taxon>
        <taxon>lamiids</taxon>
        <taxon>Solanales</taxon>
        <taxon>Solanaceae</taxon>
        <taxon>Solanoideae</taxon>
        <taxon>Solaneae</taxon>
        <taxon>Solanum</taxon>
        <taxon>Solanum subgen. Lycopersicon</taxon>
    </lineage>
</organism>
<dbReference type="InterPro" id="IPR036397">
    <property type="entry name" value="RNaseH_sf"/>
</dbReference>
<feature type="domain" description="Integrase catalytic" evidence="1">
    <location>
        <begin position="221"/>
        <end position="357"/>
    </location>
</feature>
<dbReference type="GeneID" id="107003759"/>
<dbReference type="Gene3D" id="3.30.420.10">
    <property type="entry name" value="Ribonuclease H-like superfamily/Ribonuclease H"/>
    <property type="match status" value="1"/>
</dbReference>
<evidence type="ECO:0000259" key="1">
    <source>
        <dbReference type="PROSITE" id="PS50994"/>
    </source>
</evidence>